<keyword evidence="2" id="KW-1185">Reference proteome</keyword>
<dbReference type="PANTHER" id="PTHR33223:SF11">
    <property type="entry name" value="ELEMENT PROTEIN, PUTATIVE-RELATED"/>
    <property type="match status" value="1"/>
</dbReference>
<dbReference type="EMBL" id="JACGWL010000008">
    <property type="protein sequence ID" value="KAK4397596.1"/>
    <property type="molecule type" value="Genomic_DNA"/>
</dbReference>
<protein>
    <recommendedName>
        <fullName evidence="3">Retrotransposon gag domain-containing protein</fullName>
    </recommendedName>
</protein>
<gene>
    <name evidence="1" type="ORF">Sango_1596200</name>
</gene>
<dbReference type="Proteomes" id="UP001289374">
    <property type="component" value="Unassembled WGS sequence"/>
</dbReference>
<dbReference type="AlphaFoldDB" id="A0AAE2BTW6"/>
<evidence type="ECO:0000313" key="1">
    <source>
        <dbReference type="EMBL" id="KAK4397596.1"/>
    </source>
</evidence>
<evidence type="ECO:0000313" key="2">
    <source>
        <dbReference type="Proteomes" id="UP001289374"/>
    </source>
</evidence>
<name>A0AAE2BTW6_9LAMI</name>
<comment type="caution">
    <text evidence="1">The sequence shown here is derived from an EMBL/GenBank/DDBJ whole genome shotgun (WGS) entry which is preliminary data.</text>
</comment>
<proteinExistence type="predicted"/>
<dbReference type="PANTHER" id="PTHR33223">
    <property type="entry name" value="CCHC-TYPE DOMAIN-CONTAINING PROTEIN"/>
    <property type="match status" value="1"/>
</dbReference>
<reference evidence="1" key="1">
    <citation type="submission" date="2020-06" db="EMBL/GenBank/DDBJ databases">
        <authorList>
            <person name="Li T."/>
            <person name="Hu X."/>
            <person name="Zhang T."/>
            <person name="Song X."/>
            <person name="Zhang H."/>
            <person name="Dai N."/>
            <person name="Sheng W."/>
            <person name="Hou X."/>
            <person name="Wei L."/>
        </authorList>
    </citation>
    <scope>NUCLEOTIDE SEQUENCE</scope>
    <source>
        <strain evidence="1">K16</strain>
        <tissue evidence="1">Leaf</tissue>
    </source>
</reference>
<evidence type="ECO:0008006" key="3">
    <source>
        <dbReference type="Google" id="ProtNLM"/>
    </source>
</evidence>
<sequence>MDHMEALEKSMMEYSFPATDGTISSIPFPTIQANNYKIKSSIIQIILSSVQFSGLPKYDPDKHLSNFLEICDTFKFNYVSDDAIKLRIFPFSLCDAAKDWLQSLSAVWRQVQTFYNGVTLAKRATIDATAERINRRVIDVDSVDAITAFSAQMVALTQKMDNLGATMWNGAPLGPCDARGQLGHLSQNCQVIPNPINEDANFVSHGSGKSNLYPYSNTYGVLIFME</sequence>
<accession>A0AAE2BTW6</accession>
<reference evidence="1" key="2">
    <citation type="journal article" date="2024" name="Plant">
        <title>Genomic evolution and insights into agronomic trait innovations of Sesamum species.</title>
        <authorList>
            <person name="Miao H."/>
            <person name="Wang L."/>
            <person name="Qu L."/>
            <person name="Liu H."/>
            <person name="Sun Y."/>
            <person name="Le M."/>
            <person name="Wang Q."/>
            <person name="Wei S."/>
            <person name="Zheng Y."/>
            <person name="Lin W."/>
            <person name="Duan Y."/>
            <person name="Cao H."/>
            <person name="Xiong S."/>
            <person name="Wang X."/>
            <person name="Wei L."/>
            <person name="Li C."/>
            <person name="Ma Q."/>
            <person name="Ju M."/>
            <person name="Zhao R."/>
            <person name="Li G."/>
            <person name="Mu C."/>
            <person name="Tian Q."/>
            <person name="Mei H."/>
            <person name="Zhang T."/>
            <person name="Gao T."/>
            <person name="Zhang H."/>
        </authorList>
    </citation>
    <scope>NUCLEOTIDE SEQUENCE</scope>
    <source>
        <strain evidence="1">K16</strain>
    </source>
</reference>
<organism evidence="1 2">
    <name type="scientific">Sesamum angolense</name>
    <dbReference type="NCBI Taxonomy" id="2727404"/>
    <lineage>
        <taxon>Eukaryota</taxon>
        <taxon>Viridiplantae</taxon>
        <taxon>Streptophyta</taxon>
        <taxon>Embryophyta</taxon>
        <taxon>Tracheophyta</taxon>
        <taxon>Spermatophyta</taxon>
        <taxon>Magnoliopsida</taxon>
        <taxon>eudicotyledons</taxon>
        <taxon>Gunneridae</taxon>
        <taxon>Pentapetalae</taxon>
        <taxon>asterids</taxon>
        <taxon>lamiids</taxon>
        <taxon>Lamiales</taxon>
        <taxon>Pedaliaceae</taxon>
        <taxon>Sesamum</taxon>
    </lineage>
</organism>